<dbReference type="RefSeq" id="WP_093389955.1">
    <property type="nucleotide sequence ID" value="NZ_FOTW01000023.1"/>
</dbReference>
<dbReference type="Gene3D" id="2.60.120.10">
    <property type="entry name" value="Jelly Rolls"/>
    <property type="match status" value="1"/>
</dbReference>
<dbReference type="OrthoDB" id="3829432at2"/>
<dbReference type="SUPFAM" id="SSF51182">
    <property type="entry name" value="RmlC-like cupins"/>
    <property type="match status" value="1"/>
</dbReference>
<dbReference type="AlphaFoldDB" id="A0A1I4RV21"/>
<accession>A0A1I4RV21</accession>
<dbReference type="STRING" id="758825.SAMN02982985_04504"/>
<protein>
    <submittedName>
        <fullName evidence="1">Mannose-6-phosphate isomerase, cupin superfamily</fullName>
    </submittedName>
</protein>
<evidence type="ECO:0000313" key="1">
    <source>
        <dbReference type="EMBL" id="SFM55999.1"/>
    </source>
</evidence>
<sequence length="103" mass="11441">MKVIRSKEFTAGRAWGALDIANMDGTTVRLHWTDQPYKWHVNDGEEVFAVLDGVVDMHYREAGVERVVALYTGDVFFAGVGCEHVAHPRGAARILVVEREGSV</sequence>
<reference evidence="1 2" key="1">
    <citation type="submission" date="2016-10" db="EMBL/GenBank/DDBJ databases">
        <authorList>
            <person name="de Groot N.N."/>
        </authorList>
    </citation>
    <scope>NUCLEOTIDE SEQUENCE [LARGE SCALE GENOMIC DNA]</scope>
    <source>
        <strain evidence="1 2">ATCC 43154</strain>
    </source>
</reference>
<organism evidence="1 2">
    <name type="scientific">Rugamonas rubra</name>
    <dbReference type="NCBI Taxonomy" id="758825"/>
    <lineage>
        <taxon>Bacteria</taxon>
        <taxon>Pseudomonadati</taxon>
        <taxon>Pseudomonadota</taxon>
        <taxon>Betaproteobacteria</taxon>
        <taxon>Burkholderiales</taxon>
        <taxon>Oxalobacteraceae</taxon>
        <taxon>Telluria group</taxon>
        <taxon>Rugamonas</taxon>
    </lineage>
</organism>
<dbReference type="Proteomes" id="UP000199470">
    <property type="component" value="Unassembled WGS sequence"/>
</dbReference>
<proteinExistence type="predicted"/>
<name>A0A1I4RV21_9BURK</name>
<gene>
    <name evidence="1" type="ORF">SAMN02982985_04504</name>
</gene>
<keyword evidence="2" id="KW-1185">Reference proteome</keyword>
<dbReference type="InterPro" id="IPR011051">
    <property type="entry name" value="RmlC_Cupin_sf"/>
</dbReference>
<dbReference type="GO" id="GO:0016853">
    <property type="term" value="F:isomerase activity"/>
    <property type="evidence" value="ECO:0007669"/>
    <property type="project" value="UniProtKB-KW"/>
</dbReference>
<evidence type="ECO:0000313" key="2">
    <source>
        <dbReference type="Proteomes" id="UP000199470"/>
    </source>
</evidence>
<dbReference type="EMBL" id="FOTW01000023">
    <property type="protein sequence ID" value="SFM55999.1"/>
    <property type="molecule type" value="Genomic_DNA"/>
</dbReference>
<keyword evidence="1" id="KW-0413">Isomerase</keyword>
<dbReference type="InterPro" id="IPR014710">
    <property type="entry name" value="RmlC-like_jellyroll"/>
</dbReference>